<evidence type="ECO:0000256" key="2">
    <source>
        <dbReference type="ARBA" id="ARBA00022649"/>
    </source>
</evidence>
<dbReference type="Proteomes" id="UP000397656">
    <property type="component" value="Chromosome 2"/>
</dbReference>
<proteinExistence type="inferred from homology"/>
<protein>
    <submittedName>
        <fullName evidence="9">Type II toxin-antitoxin system VapC family toxin</fullName>
    </submittedName>
</protein>
<dbReference type="GO" id="GO:0004518">
    <property type="term" value="F:nuclease activity"/>
    <property type="evidence" value="ECO:0007669"/>
    <property type="project" value="UniProtKB-KW"/>
</dbReference>
<keyword evidence="2" id="KW-1277">Toxin-antitoxin system</keyword>
<reference evidence="9 10" key="1">
    <citation type="submission" date="2020-10" db="EMBL/GenBank/DDBJ databases">
        <title>Complete genome sequence of Cupriavidus basilensis CCUG 49340T.</title>
        <authorList>
            <person name="Salva-Serra F."/>
            <person name="Donoso R.A."/>
            <person name="Cho K.H."/>
            <person name="Yoo J.A."/>
            <person name="Lee K."/>
            <person name="Yoon S.-H."/>
            <person name="Perez-Pantoja D."/>
            <person name="Moore E.R.B."/>
        </authorList>
    </citation>
    <scope>NUCLEOTIDE SEQUENCE [LARGE SCALE GENOMIC DNA]</scope>
    <source>
        <strain evidence="10">CCUG 49340</strain>
    </source>
</reference>
<dbReference type="EMBL" id="CP062804">
    <property type="protein sequence ID" value="QOT80733.1"/>
    <property type="molecule type" value="Genomic_DNA"/>
</dbReference>
<dbReference type="PANTHER" id="PTHR33653">
    <property type="entry name" value="RIBONUCLEASE VAPC2"/>
    <property type="match status" value="1"/>
</dbReference>
<dbReference type="GO" id="GO:0016787">
    <property type="term" value="F:hydrolase activity"/>
    <property type="evidence" value="ECO:0007669"/>
    <property type="project" value="UniProtKB-KW"/>
</dbReference>
<dbReference type="Gene3D" id="3.40.50.1010">
    <property type="entry name" value="5'-nuclease"/>
    <property type="match status" value="1"/>
</dbReference>
<evidence type="ECO:0000313" key="10">
    <source>
        <dbReference type="Proteomes" id="UP000397656"/>
    </source>
</evidence>
<evidence type="ECO:0000259" key="8">
    <source>
        <dbReference type="Pfam" id="PF01850"/>
    </source>
</evidence>
<accession>A0A643FQ20</accession>
<dbReference type="SUPFAM" id="SSF88723">
    <property type="entry name" value="PIN domain-like"/>
    <property type="match status" value="1"/>
</dbReference>
<evidence type="ECO:0000256" key="7">
    <source>
        <dbReference type="ARBA" id="ARBA00038093"/>
    </source>
</evidence>
<dbReference type="InterPro" id="IPR002716">
    <property type="entry name" value="PIN_dom"/>
</dbReference>
<keyword evidence="4" id="KW-0479">Metal-binding</keyword>
<sequence>MVNALFDTNILIDHLNGIEEAMIEMRRYASRAISVITWMEVMVGATAEEEQTLRAWLNGFRLIAVDDAVSSRAVQIRKTARIKLPDAIIWASAQAHSMLLVTRNTKVFSASEPGV</sequence>
<keyword evidence="3" id="KW-0540">Nuclease</keyword>
<dbReference type="InterPro" id="IPR050556">
    <property type="entry name" value="Type_II_TA_system_RNase"/>
</dbReference>
<keyword evidence="6" id="KW-0460">Magnesium</keyword>
<evidence type="ECO:0000256" key="4">
    <source>
        <dbReference type="ARBA" id="ARBA00022723"/>
    </source>
</evidence>
<evidence type="ECO:0000256" key="1">
    <source>
        <dbReference type="ARBA" id="ARBA00001946"/>
    </source>
</evidence>
<dbReference type="CDD" id="cd18737">
    <property type="entry name" value="PIN_VapC4-5_FitB-like"/>
    <property type="match status" value="1"/>
</dbReference>
<dbReference type="GO" id="GO:0046872">
    <property type="term" value="F:metal ion binding"/>
    <property type="evidence" value="ECO:0007669"/>
    <property type="project" value="UniProtKB-KW"/>
</dbReference>
<gene>
    <name evidence="9" type="ORF">F7R26_025275</name>
</gene>
<comment type="cofactor">
    <cofactor evidence="1">
        <name>Mg(2+)</name>
        <dbReference type="ChEBI" id="CHEBI:18420"/>
    </cofactor>
</comment>
<dbReference type="PANTHER" id="PTHR33653:SF1">
    <property type="entry name" value="RIBONUCLEASE VAPC2"/>
    <property type="match status" value="1"/>
</dbReference>
<dbReference type="GeneID" id="98404255"/>
<name>A0A643FQ20_9BURK</name>
<dbReference type="InterPro" id="IPR029060">
    <property type="entry name" value="PIN-like_dom_sf"/>
</dbReference>
<keyword evidence="5" id="KW-0378">Hydrolase</keyword>
<evidence type="ECO:0000256" key="6">
    <source>
        <dbReference type="ARBA" id="ARBA00022842"/>
    </source>
</evidence>
<evidence type="ECO:0000313" key="9">
    <source>
        <dbReference type="EMBL" id="QOT80733.1"/>
    </source>
</evidence>
<dbReference type="RefSeq" id="WP_150988994.1">
    <property type="nucleotide sequence ID" value="NZ_CP062804.1"/>
</dbReference>
<comment type="similarity">
    <text evidence="7">Belongs to the PINc/VapC protein family.</text>
</comment>
<dbReference type="AlphaFoldDB" id="A0A643FQ20"/>
<evidence type="ECO:0000256" key="3">
    <source>
        <dbReference type="ARBA" id="ARBA00022722"/>
    </source>
</evidence>
<feature type="domain" description="PIN" evidence="8">
    <location>
        <begin position="5"/>
        <end position="106"/>
    </location>
</feature>
<dbReference type="Pfam" id="PF01850">
    <property type="entry name" value="PIN"/>
    <property type="match status" value="1"/>
</dbReference>
<organism evidence="9 10">
    <name type="scientific">Cupriavidus basilensis</name>
    <dbReference type="NCBI Taxonomy" id="68895"/>
    <lineage>
        <taxon>Bacteria</taxon>
        <taxon>Pseudomonadati</taxon>
        <taxon>Pseudomonadota</taxon>
        <taxon>Betaproteobacteria</taxon>
        <taxon>Burkholderiales</taxon>
        <taxon>Burkholderiaceae</taxon>
        <taxon>Cupriavidus</taxon>
    </lineage>
</organism>
<evidence type="ECO:0000256" key="5">
    <source>
        <dbReference type="ARBA" id="ARBA00022801"/>
    </source>
</evidence>